<evidence type="ECO:0000313" key="2">
    <source>
        <dbReference type="EMBL" id="RDX55038.1"/>
    </source>
</evidence>
<organism evidence="2 3">
    <name type="scientific">Lentinus brumalis</name>
    <dbReference type="NCBI Taxonomy" id="2498619"/>
    <lineage>
        <taxon>Eukaryota</taxon>
        <taxon>Fungi</taxon>
        <taxon>Dikarya</taxon>
        <taxon>Basidiomycota</taxon>
        <taxon>Agaricomycotina</taxon>
        <taxon>Agaricomycetes</taxon>
        <taxon>Polyporales</taxon>
        <taxon>Polyporaceae</taxon>
        <taxon>Lentinus</taxon>
    </lineage>
</organism>
<gene>
    <name evidence="2" type="ORF">OH76DRAFT_1313832</name>
</gene>
<accession>A0A371DRC9</accession>
<dbReference type="OrthoDB" id="10636963at2759"/>
<evidence type="ECO:0000256" key="1">
    <source>
        <dbReference type="SAM" id="MobiDB-lite"/>
    </source>
</evidence>
<name>A0A371DRC9_9APHY</name>
<reference evidence="2 3" key="1">
    <citation type="journal article" date="2018" name="Biotechnol. Biofuels">
        <title>Integrative visual omics of the white-rot fungus Polyporus brumalis exposes the biotechnological potential of its oxidative enzymes for delignifying raw plant biomass.</title>
        <authorList>
            <person name="Miyauchi S."/>
            <person name="Rancon A."/>
            <person name="Drula E."/>
            <person name="Hage H."/>
            <person name="Chaduli D."/>
            <person name="Favel A."/>
            <person name="Grisel S."/>
            <person name="Henrissat B."/>
            <person name="Herpoel-Gimbert I."/>
            <person name="Ruiz-Duenas F.J."/>
            <person name="Chevret D."/>
            <person name="Hainaut M."/>
            <person name="Lin J."/>
            <person name="Wang M."/>
            <person name="Pangilinan J."/>
            <person name="Lipzen A."/>
            <person name="Lesage-Meessen L."/>
            <person name="Navarro D."/>
            <person name="Riley R."/>
            <person name="Grigoriev I.V."/>
            <person name="Zhou S."/>
            <person name="Raouche S."/>
            <person name="Rosso M.N."/>
        </authorList>
    </citation>
    <scope>NUCLEOTIDE SEQUENCE [LARGE SCALE GENOMIC DNA]</scope>
    <source>
        <strain evidence="2 3">BRFM 1820</strain>
    </source>
</reference>
<sequence>VPTIATPVHRSAGYHHSIRHPQPYALRTPIPPSSSAYHETYRGHPSHSPQGYVPGSSPTNPSALPADYRASFCKSEDESLDDHECLRLRLLEEAYRQRPPPQTPGPGAYGGPTHHSPDQWVQGGQR</sequence>
<feature type="region of interest" description="Disordered" evidence="1">
    <location>
        <begin position="1"/>
        <end position="66"/>
    </location>
</feature>
<dbReference type="EMBL" id="KZ857383">
    <property type="protein sequence ID" value="RDX55038.1"/>
    <property type="molecule type" value="Genomic_DNA"/>
</dbReference>
<dbReference type="AlphaFoldDB" id="A0A371DRC9"/>
<keyword evidence="3" id="KW-1185">Reference proteome</keyword>
<protein>
    <submittedName>
        <fullName evidence="2">Uncharacterized protein</fullName>
    </submittedName>
</protein>
<feature type="region of interest" description="Disordered" evidence="1">
    <location>
        <begin position="92"/>
        <end position="126"/>
    </location>
</feature>
<evidence type="ECO:0000313" key="3">
    <source>
        <dbReference type="Proteomes" id="UP000256964"/>
    </source>
</evidence>
<dbReference type="Proteomes" id="UP000256964">
    <property type="component" value="Unassembled WGS sequence"/>
</dbReference>
<feature type="non-terminal residue" evidence="2">
    <location>
        <position position="126"/>
    </location>
</feature>
<proteinExistence type="predicted"/>
<feature type="non-terminal residue" evidence="2">
    <location>
        <position position="1"/>
    </location>
</feature>